<dbReference type="InterPro" id="IPR046342">
    <property type="entry name" value="CBS_dom_sf"/>
</dbReference>
<dbReference type="SUPFAM" id="SSF54631">
    <property type="entry name" value="CBS-domain pair"/>
    <property type="match status" value="1"/>
</dbReference>
<name>A0A7T0BZP9_9BACT</name>
<dbReference type="PROSITE" id="PS51371">
    <property type="entry name" value="CBS"/>
    <property type="match status" value="2"/>
</dbReference>
<feature type="domain" description="CBS" evidence="3">
    <location>
        <begin position="73"/>
        <end position="130"/>
    </location>
</feature>
<keyword evidence="1 2" id="KW-0129">CBS domain</keyword>
<evidence type="ECO:0000313" key="5">
    <source>
        <dbReference type="Proteomes" id="UP000594688"/>
    </source>
</evidence>
<accession>A0A7T0BZP9</accession>
<dbReference type="PANTHER" id="PTHR43080:SF2">
    <property type="entry name" value="CBS DOMAIN-CONTAINING PROTEIN"/>
    <property type="match status" value="1"/>
</dbReference>
<dbReference type="SMART" id="SM00116">
    <property type="entry name" value="CBS"/>
    <property type="match status" value="2"/>
</dbReference>
<dbReference type="EMBL" id="CP048685">
    <property type="protein sequence ID" value="QPJ63502.1"/>
    <property type="molecule type" value="Genomic_DNA"/>
</dbReference>
<feature type="domain" description="CBS" evidence="3">
    <location>
        <begin position="8"/>
        <end position="67"/>
    </location>
</feature>
<dbReference type="AlphaFoldDB" id="A0A7T0BZP9"/>
<dbReference type="PANTHER" id="PTHR43080">
    <property type="entry name" value="CBS DOMAIN-CONTAINING PROTEIN CBSX3, MITOCHONDRIAL"/>
    <property type="match status" value="1"/>
</dbReference>
<reference evidence="4 5" key="1">
    <citation type="submission" date="2020-02" db="EMBL/GenBank/DDBJ databases">
        <title>Genomic and physiological characterization of two novel Nitrospinaceae genera.</title>
        <authorList>
            <person name="Mueller A.J."/>
            <person name="Jung M.-Y."/>
            <person name="Strachan C.R."/>
            <person name="Herbold C.W."/>
            <person name="Kirkegaard R.H."/>
            <person name="Daims H."/>
        </authorList>
    </citation>
    <scope>NUCLEOTIDE SEQUENCE [LARGE SCALE GENOMIC DNA]</scope>
    <source>
        <strain evidence="4">EB</strain>
    </source>
</reference>
<dbReference type="Proteomes" id="UP000594688">
    <property type="component" value="Chromosome"/>
</dbReference>
<sequence length="130" mass="14701">MEEIGEFMTSPVLRIEAEDSAQDAAAFMEGNHVGSLIVQDVGDDIGIITERDLSTKVVAAGKDPLDVKIRDIMTTPVLTMDRYLPVEEANRYMLENKIRHLAITEEDRIVGILSVKDLIKFYSKQFRMQE</sequence>
<evidence type="ECO:0000256" key="1">
    <source>
        <dbReference type="ARBA" id="ARBA00023122"/>
    </source>
</evidence>
<organism evidence="4 5">
    <name type="scientific">Candidatus Nitronauta litoralis</name>
    <dbReference type="NCBI Taxonomy" id="2705533"/>
    <lineage>
        <taxon>Bacteria</taxon>
        <taxon>Pseudomonadati</taxon>
        <taxon>Nitrospinota/Tectimicrobiota group</taxon>
        <taxon>Nitrospinota</taxon>
        <taxon>Nitrospinia</taxon>
        <taxon>Nitrospinales</taxon>
        <taxon>Nitrospinaceae</taxon>
        <taxon>Candidatus Nitronauta</taxon>
    </lineage>
</organism>
<dbReference type="Gene3D" id="3.10.580.10">
    <property type="entry name" value="CBS-domain"/>
    <property type="match status" value="1"/>
</dbReference>
<protein>
    <submittedName>
        <fullName evidence="4">CBS domain-containing protein</fullName>
    </submittedName>
</protein>
<proteinExistence type="predicted"/>
<evidence type="ECO:0000259" key="3">
    <source>
        <dbReference type="PROSITE" id="PS51371"/>
    </source>
</evidence>
<dbReference type="InterPro" id="IPR000644">
    <property type="entry name" value="CBS_dom"/>
</dbReference>
<evidence type="ECO:0000313" key="4">
    <source>
        <dbReference type="EMBL" id="QPJ63502.1"/>
    </source>
</evidence>
<evidence type="ECO:0000256" key="2">
    <source>
        <dbReference type="PROSITE-ProRule" id="PRU00703"/>
    </source>
</evidence>
<dbReference type="InterPro" id="IPR051257">
    <property type="entry name" value="Diverse_CBS-Domain"/>
</dbReference>
<dbReference type="Pfam" id="PF00571">
    <property type="entry name" value="CBS"/>
    <property type="match status" value="2"/>
</dbReference>
<dbReference type="KEGG" id="nli:G3M70_17120"/>
<gene>
    <name evidence="4" type="ORF">G3M70_17120</name>
</gene>